<protein>
    <recommendedName>
        <fullName evidence="3">Ribose-5-phosphate isomerase A</fullName>
        <ecNumber evidence="3">5.3.1.6</ecNumber>
    </recommendedName>
    <alternativeName>
        <fullName evidence="3">Phosphoriboisomerase A</fullName>
        <shortName evidence="3">PRI</shortName>
    </alternativeName>
</protein>
<dbReference type="Gene3D" id="3.30.70.260">
    <property type="match status" value="1"/>
</dbReference>
<dbReference type="SUPFAM" id="SSF100950">
    <property type="entry name" value="NagB/RpiA/CoA transferase-like"/>
    <property type="match status" value="1"/>
</dbReference>
<dbReference type="Gene3D" id="3.40.50.1360">
    <property type="match status" value="1"/>
</dbReference>
<dbReference type="RefSeq" id="WP_117300695.1">
    <property type="nucleotide sequence ID" value="NZ_QVQT02000004.1"/>
</dbReference>
<dbReference type="EMBL" id="QVQT01000004">
    <property type="protein sequence ID" value="RFU16386.1"/>
    <property type="molecule type" value="Genomic_DNA"/>
</dbReference>
<comment type="pathway">
    <text evidence="3">Carbohydrate degradation; pentose phosphate pathway; D-ribose 5-phosphate from D-ribulose 5-phosphate (non-oxidative stage): step 1/1.</text>
</comment>
<dbReference type="InterPro" id="IPR037171">
    <property type="entry name" value="NagB/RpiA_transferase-like"/>
</dbReference>
<comment type="subunit">
    <text evidence="3">Homodimer.</text>
</comment>
<gene>
    <name evidence="3 4" type="primary">rpiA</name>
    <name evidence="4" type="ORF">D0Y96_13445</name>
</gene>
<dbReference type="GO" id="GO:0009052">
    <property type="term" value="P:pentose-phosphate shunt, non-oxidative branch"/>
    <property type="evidence" value="ECO:0007669"/>
    <property type="project" value="UniProtKB-UniRule"/>
</dbReference>
<dbReference type="InterPro" id="IPR050262">
    <property type="entry name" value="Ribose-5P_isomerase"/>
</dbReference>
<comment type="function">
    <text evidence="3">Catalyzes the reversible conversion of ribose-5-phosphate to ribulose 5-phosphate.</text>
</comment>
<keyword evidence="2 3" id="KW-0413">Isomerase</keyword>
<feature type="binding site" evidence="3">
    <location>
        <begin position="35"/>
        <end position="38"/>
    </location>
    <ligand>
        <name>substrate</name>
    </ligand>
</feature>
<dbReference type="SUPFAM" id="SSF75445">
    <property type="entry name" value="D-ribose-5-phosphate isomerase (RpiA), lid domain"/>
    <property type="match status" value="1"/>
</dbReference>
<dbReference type="PANTHER" id="PTHR43748:SF3">
    <property type="entry name" value="RIBOSE-5-PHOSPHATE ISOMERASE 3, CHLOROPLASTIC-RELATED"/>
    <property type="match status" value="1"/>
</dbReference>
<dbReference type="InterPro" id="IPR004788">
    <property type="entry name" value="Ribose5P_isomerase_type_A"/>
</dbReference>
<dbReference type="PANTHER" id="PTHR43748">
    <property type="entry name" value="RIBOSE-5-PHOSPHATE ISOMERASE 3, CHLOROPLASTIC-RELATED"/>
    <property type="match status" value="1"/>
</dbReference>
<evidence type="ECO:0000313" key="5">
    <source>
        <dbReference type="Proteomes" id="UP000264702"/>
    </source>
</evidence>
<evidence type="ECO:0000313" key="4">
    <source>
        <dbReference type="EMBL" id="RFU16386.1"/>
    </source>
</evidence>
<dbReference type="GO" id="GO:0004751">
    <property type="term" value="F:ribose-5-phosphate isomerase activity"/>
    <property type="evidence" value="ECO:0007669"/>
    <property type="project" value="UniProtKB-UniRule"/>
</dbReference>
<evidence type="ECO:0000256" key="3">
    <source>
        <dbReference type="HAMAP-Rule" id="MF_00170"/>
    </source>
</evidence>
<keyword evidence="5" id="KW-1185">Reference proteome</keyword>
<dbReference type="InterPro" id="IPR020672">
    <property type="entry name" value="Ribose5P_isomerase_typA_subgr"/>
</dbReference>
<dbReference type="HAMAP" id="MF_00170">
    <property type="entry name" value="Rib_5P_isom_A"/>
    <property type="match status" value="1"/>
</dbReference>
<proteinExistence type="inferred from homology"/>
<evidence type="ECO:0000256" key="2">
    <source>
        <dbReference type="ARBA" id="ARBA00023235"/>
    </source>
</evidence>
<feature type="active site" description="Proton acceptor" evidence="3">
    <location>
        <position position="113"/>
    </location>
</feature>
<dbReference type="Proteomes" id="UP000264702">
    <property type="component" value="Unassembled WGS sequence"/>
</dbReference>
<sequence>MTFSSAKNDQQQNKLKAAHRALEFVESGMTIGLGSGTTATLWIDLLGERVREGRLSVRGVATSEASETLARSYGIPLITLEECDSLDLAVDGADEIAPGLSLIKGGGGKLLREKIVASSAKRFVVIADDSKIVERLGKFPLPVEVVPMALPLVCRSLRSLGFTPSLRKNPEGSRYITDEGNLLLDCSGLYIDDPPAMARELDSLVGVVEHGLFLGMAEQAIVANAEDIRIVRP</sequence>
<evidence type="ECO:0000256" key="1">
    <source>
        <dbReference type="ARBA" id="ARBA00001713"/>
    </source>
</evidence>
<dbReference type="OrthoDB" id="5870696at2"/>
<reference evidence="4 5" key="1">
    <citation type="submission" date="2018-08" db="EMBL/GenBank/DDBJ databases">
        <title>Acidipila sp. 4G-K13, an acidobacterium isolated from forest soil.</title>
        <authorList>
            <person name="Gao Z.-H."/>
            <person name="Qiu L.-H."/>
        </authorList>
    </citation>
    <scope>NUCLEOTIDE SEQUENCE [LARGE SCALE GENOMIC DNA]</scope>
    <source>
        <strain evidence="4 5">4G-K13</strain>
    </source>
</reference>
<feature type="binding site" evidence="3">
    <location>
        <begin position="104"/>
        <end position="107"/>
    </location>
    <ligand>
        <name>substrate</name>
    </ligand>
</feature>
<dbReference type="UniPathway" id="UPA00115">
    <property type="reaction ID" value="UER00412"/>
</dbReference>
<dbReference type="FunFam" id="3.40.50.1360:FF:000001">
    <property type="entry name" value="Ribose-5-phosphate isomerase A"/>
    <property type="match status" value="1"/>
</dbReference>
<feature type="binding site" evidence="3">
    <location>
        <position position="131"/>
    </location>
    <ligand>
        <name>substrate</name>
    </ligand>
</feature>
<dbReference type="Pfam" id="PF06026">
    <property type="entry name" value="Rib_5-P_isom_A"/>
    <property type="match status" value="1"/>
</dbReference>
<dbReference type="EC" id="5.3.1.6" evidence="3"/>
<name>A0A372INA2_9BACT</name>
<dbReference type="NCBIfam" id="NF001924">
    <property type="entry name" value="PRK00702.1"/>
    <property type="match status" value="1"/>
</dbReference>
<feature type="binding site" evidence="3">
    <location>
        <begin position="91"/>
        <end position="94"/>
    </location>
    <ligand>
        <name>substrate</name>
    </ligand>
</feature>
<comment type="caution">
    <text evidence="4">The sequence shown here is derived from an EMBL/GenBank/DDBJ whole genome shotgun (WGS) entry which is preliminary data.</text>
</comment>
<dbReference type="NCBIfam" id="TIGR00021">
    <property type="entry name" value="rpiA"/>
    <property type="match status" value="1"/>
</dbReference>
<dbReference type="CDD" id="cd01398">
    <property type="entry name" value="RPI_A"/>
    <property type="match status" value="1"/>
</dbReference>
<accession>A0A372INA2</accession>
<comment type="similarity">
    <text evidence="3">Belongs to the ribose 5-phosphate isomerase family.</text>
</comment>
<organism evidence="4 5">
    <name type="scientific">Paracidobacterium acidisoli</name>
    <dbReference type="NCBI Taxonomy" id="2303751"/>
    <lineage>
        <taxon>Bacteria</taxon>
        <taxon>Pseudomonadati</taxon>
        <taxon>Acidobacteriota</taxon>
        <taxon>Terriglobia</taxon>
        <taxon>Terriglobales</taxon>
        <taxon>Acidobacteriaceae</taxon>
        <taxon>Paracidobacterium</taxon>
    </lineage>
</organism>
<comment type="catalytic activity">
    <reaction evidence="1 3">
        <text>aldehydo-D-ribose 5-phosphate = D-ribulose 5-phosphate</text>
        <dbReference type="Rhea" id="RHEA:14657"/>
        <dbReference type="ChEBI" id="CHEBI:58121"/>
        <dbReference type="ChEBI" id="CHEBI:58273"/>
        <dbReference type="EC" id="5.3.1.6"/>
    </reaction>
</comment>
<dbReference type="AlphaFoldDB" id="A0A372INA2"/>